<accession>A0A6A5KHH0</accession>
<protein>
    <submittedName>
        <fullName evidence="2">Uncharacterized protein</fullName>
    </submittedName>
</protein>
<keyword evidence="1" id="KW-0812">Transmembrane</keyword>
<keyword evidence="1" id="KW-0472">Membrane</keyword>
<proteinExistence type="predicted"/>
<keyword evidence="1" id="KW-1133">Transmembrane helix</keyword>
<evidence type="ECO:0000256" key="1">
    <source>
        <dbReference type="SAM" id="Phobius"/>
    </source>
</evidence>
<dbReference type="Proteomes" id="UP000800040">
    <property type="component" value="Unassembled WGS sequence"/>
</dbReference>
<dbReference type="EMBL" id="ML975293">
    <property type="protein sequence ID" value="KAF1835026.1"/>
    <property type="molecule type" value="Genomic_DNA"/>
</dbReference>
<evidence type="ECO:0000313" key="3">
    <source>
        <dbReference type="Proteomes" id="UP000800040"/>
    </source>
</evidence>
<sequence length="132" mass="15046">MLCGGLEAAVHAGLIPKSRLGSLTRHPLLQPSQQLHVRADDRLKSSPWCCCCDLQGGYTAGSNTRSDQRQSRIHGSLRCIRPRHLFWFAVYMCMYMCRVSACKRANIRASKKHHYQLKLTNSTTRKHHALEE</sequence>
<keyword evidence="3" id="KW-1185">Reference proteome</keyword>
<gene>
    <name evidence="2" type="ORF">BDW02DRAFT_310085</name>
</gene>
<dbReference type="AlphaFoldDB" id="A0A6A5KHH0"/>
<reference evidence="2" key="1">
    <citation type="submission" date="2020-01" db="EMBL/GenBank/DDBJ databases">
        <authorList>
            <consortium name="DOE Joint Genome Institute"/>
            <person name="Haridas S."/>
            <person name="Albert R."/>
            <person name="Binder M."/>
            <person name="Bloem J."/>
            <person name="Labutti K."/>
            <person name="Salamov A."/>
            <person name="Andreopoulos B."/>
            <person name="Baker S.E."/>
            <person name="Barry K."/>
            <person name="Bills G."/>
            <person name="Bluhm B.H."/>
            <person name="Cannon C."/>
            <person name="Castanera R."/>
            <person name="Culley D.E."/>
            <person name="Daum C."/>
            <person name="Ezra D."/>
            <person name="Gonzalez J.B."/>
            <person name="Henrissat B."/>
            <person name="Kuo A."/>
            <person name="Liang C."/>
            <person name="Lipzen A."/>
            <person name="Lutzoni F."/>
            <person name="Magnuson J."/>
            <person name="Mondo S."/>
            <person name="Nolan M."/>
            <person name="Ohm R."/>
            <person name="Pangilinan J."/>
            <person name="Park H.-J."/>
            <person name="Ramirez L."/>
            <person name="Alfaro M."/>
            <person name="Sun H."/>
            <person name="Tritt A."/>
            <person name="Yoshinaga Y."/>
            <person name="Zwiers L.-H."/>
            <person name="Turgeon B.G."/>
            <person name="Goodwin S.B."/>
            <person name="Spatafora J.W."/>
            <person name="Crous P.W."/>
            <person name="Grigoriev I.V."/>
        </authorList>
    </citation>
    <scope>NUCLEOTIDE SEQUENCE</scope>
    <source>
        <strain evidence="2">P77</strain>
    </source>
</reference>
<organism evidence="2 3">
    <name type="scientific">Decorospora gaudefroyi</name>
    <dbReference type="NCBI Taxonomy" id="184978"/>
    <lineage>
        <taxon>Eukaryota</taxon>
        <taxon>Fungi</taxon>
        <taxon>Dikarya</taxon>
        <taxon>Ascomycota</taxon>
        <taxon>Pezizomycotina</taxon>
        <taxon>Dothideomycetes</taxon>
        <taxon>Pleosporomycetidae</taxon>
        <taxon>Pleosporales</taxon>
        <taxon>Pleosporineae</taxon>
        <taxon>Pleosporaceae</taxon>
        <taxon>Decorospora</taxon>
    </lineage>
</organism>
<name>A0A6A5KHH0_9PLEO</name>
<evidence type="ECO:0000313" key="2">
    <source>
        <dbReference type="EMBL" id="KAF1835026.1"/>
    </source>
</evidence>
<feature type="transmembrane region" description="Helical" evidence="1">
    <location>
        <begin position="84"/>
        <end position="101"/>
    </location>
</feature>